<dbReference type="Gene3D" id="3.40.50.150">
    <property type="entry name" value="Vaccinia Virus protein VP39"/>
    <property type="match status" value="1"/>
</dbReference>
<keyword evidence="1" id="KW-0472">Membrane</keyword>
<accession>A0A7W0C0E3</accession>
<dbReference type="AlphaFoldDB" id="A0A7W0C0E3"/>
<dbReference type="GO" id="GO:0032259">
    <property type="term" value="P:methylation"/>
    <property type="evidence" value="ECO:0007669"/>
    <property type="project" value="UniProtKB-KW"/>
</dbReference>
<sequence>MTVINIHVIQIQKLRRITDAIYASIWIDAPFWVGILIVIGLIFSLVSLKGLPQSIGGLFFGLFMLSMGLWMFLYSTVIKIKHRHVILRLAQVDRNDKVLDVGTGRGLLAIAAAQMGCKVTAIDRWSQWDISGNSREAFRKNAEIEQVADIELIDGDACELPFAAESFDAVVSNFVIHNIKSPEDREQAVREMWRVLRPNGRLVISDIQRISEYIEILAPLASQIETKRIFYTFPFSQIVVAHKK</sequence>
<keyword evidence="3" id="KW-0808">Transferase</keyword>
<dbReference type="EMBL" id="JACDUT010000006">
    <property type="protein sequence ID" value="MBA2875531.1"/>
    <property type="molecule type" value="Genomic_DNA"/>
</dbReference>
<dbReference type="GO" id="GO:0008757">
    <property type="term" value="F:S-adenosylmethionine-dependent methyltransferase activity"/>
    <property type="evidence" value="ECO:0007669"/>
    <property type="project" value="InterPro"/>
</dbReference>
<name>A0A7W0C0E3_9BACL</name>
<dbReference type="PANTHER" id="PTHR45277:SF1">
    <property type="entry name" value="EXPRESSED PROTEIN"/>
    <property type="match status" value="1"/>
</dbReference>
<dbReference type="Proteomes" id="UP000523087">
    <property type="component" value="Unassembled WGS sequence"/>
</dbReference>
<dbReference type="InterPro" id="IPR029063">
    <property type="entry name" value="SAM-dependent_MTases_sf"/>
</dbReference>
<feature type="transmembrane region" description="Helical" evidence="1">
    <location>
        <begin position="20"/>
        <end position="43"/>
    </location>
</feature>
<feature type="transmembrane region" description="Helical" evidence="1">
    <location>
        <begin position="55"/>
        <end position="74"/>
    </location>
</feature>
<proteinExistence type="predicted"/>
<evidence type="ECO:0000256" key="1">
    <source>
        <dbReference type="SAM" id="Phobius"/>
    </source>
</evidence>
<dbReference type="Pfam" id="PF08241">
    <property type="entry name" value="Methyltransf_11"/>
    <property type="match status" value="1"/>
</dbReference>
<protein>
    <submittedName>
        <fullName evidence="3">Ubiquinone/menaquinone biosynthesis C-methylase UbiE</fullName>
    </submittedName>
</protein>
<keyword evidence="1" id="KW-0812">Transmembrane</keyword>
<evidence type="ECO:0000313" key="3">
    <source>
        <dbReference type="EMBL" id="MBA2875531.1"/>
    </source>
</evidence>
<feature type="domain" description="Methyltransferase type 11" evidence="2">
    <location>
        <begin position="99"/>
        <end position="204"/>
    </location>
</feature>
<keyword evidence="4" id="KW-1185">Reference proteome</keyword>
<organism evidence="3 4">
    <name type="scientific">Thermaerobacillus caldiproteolyticus</name>
    <dbReference type="NCBI Taxonomy" id="247480"/>
    <lineage>
        <taxon>Bacteria</taxon>
        <taxon>Bacillati</taxon>
        <taxon>Bacillota</taxon>
        <taxon>Bacilli</taxon>
        <taxon>Bacillales</taxon>
        <taxon>Anoxybacillaceae</taxon>
        <taxon>Thermaerobacillus</taxon>
    </lineage>
</organism>
<dbReference type="PANTHER" id="PTHR45277">
    <property type="entry name" value="EXPRESSED PROTEIN"/>
    <property type="match status" value="1"/>
</dbReference>
<gene>
    <name evidence="3" type="ORF">HNR31_002319</name>
</gene>
<dbReference type="SUPFAM" id="SSF53335">
    <property type="entry name" value="S-adenosyl-L-methionine-dependent methyltransferases"/>
    <property type="match status" value="1"/>
</dbReference>
<comment type="caution">
    <text evidence="3">The sequence shown here is derived from an EMBL/GenBank/DDBJ whole genome shotgun (WGS) entry which is preliminary data.</text>
</comment>
<dbReference type="CDD" id="cd02440">
    <property type="entry name" value="AdoMet_MTases"/>
    <property type="match status" value="1"/>
</dbReference>
<evidence type="ECO:0000313" key="4">
    <source>
        <dbReference type="Proteomes" id="UP000523087"/>
    </source>
</evidence>
<keyword evidence="3" id="KW-0830">Ubiquinone</keyword>
<reference evidence="3 4" key="1">
    <citation type="submission" date="2020-07" db="EMBL/GenBank/DDBJ databases">
        <title>Genomic Encyclopedia of Type Strains, Phase IV (KMG-IV): sequencing the most valuable type-strain genomes for metagenomic binning, comparative biology and taxonomic classification.</title>
        <authorList>
            <person name="Goeker M."/>
        </authorList>
    </citation>
    <scope>NUCLEOTIDE SEQUENCE [LARGE SCALE GENOMIC DNA]</scope>
    <source>
        <strain evidence="3 4">DSM 15730</strain>
    </source>
</reference>
<dbReference type="RefSeq" id="WP_181556322.1">
    <property type="nucleotide sequence ID" value="NZ_JACDUT010000006.1"/>
</dbReference>
<keyword evidence="3" id="KW-0489">Methyltransferase</keyword>
<evidence type="ECO:0000259" key="2">
    <source>
        <dbReference type="Pfam" id="PF08241"/>
    </source>
</evidence>
<keyword evidence="1" id="KW-1133">Transmembrane helix</keyword>
<dbReference type="InterPro" id="IPR013216">
    <property type="entry name" value="Methyltransf_11"/>
</dbReference>